<evidence type="ECO:0000256" key="1">
    <source>
        <dbReference type="SAM" id="MobiDB-lite"/>
    </source>
</evidence>
<dbReference type="NCBIfam" id="TIGR00229">
    <property type="entry name" value="sensory_box"/>
    <property type="match status" value="1"/>
</dbReference>
<feature type="compositionally biased region" description="Low complexity" evidence="1">
    <location>
        <begin position="453"/>
        <end position="480"/>
    </location>
</feature>
<dbReference type="PROSITE" id="PS50112">
    <property type="entry name" value="PAS"/>
    <property type="match status" value="1"/>
</dbReference>
<dbReference type="EMBL" id="JACQCQ010000002">
    <property type="protein sequence ID" value="MBI3627172.1"/>
    <property type="molecule type" value="Genomic_DNA"/>
</dbReference>
<feature type="transmembrane region" description="Helical" evidence="2">
    <location>
        <begin position="148"/>
        <end position="171"/>
    </location>
</feature>
<dbReference type="SMART" id="SM00091">
    <property type="entry name" value="PAS"/>
    <property type="match status" value="1"/>
</dbReference>
<keyword evidence="2" id="KW-1133">Transmembrane helix</keyword>
<evidence type="ECO:0000313" key="4">
    <source>
        <dbReference type="EMBL" id="MBI3627172.1"/>
    </source>
</evidence>
<evidence type="ECO:0000259" key="3">
    <source>
        <dbReference type="PROSITE" id="PS50112"/>
    </source>
</evidence>
<dbReference type="InterPro" id="IPR000014">
    <property type="entry name" value="PAS"/>
</dbReference>
<evidence type="ECO:0000256" key="2">
    <source>
        <dbReference type="SAM" id="Phobius"/>
    </source>
</evidence>
<gene>
    <name evidence="4" type="ORF">HY220_00270</name>
</gene>
<keyword evidence="2" id="KW-0472">Membrane</keyword>
<feature type="domain" description="PAS" evidence="3">
    <location>
        <begin position="214"/>
        <end position="287"/>
    </location>
</feature>
<reference evidence="4" key="1">
    <citation type="submission" date="2020-07" db="EMBL/GenBank/DDBJ databases">
        <title>Huge and variable diversity of episymbiotic CPR bacteria and DPANN archaea in groundwater ecosystems.</title>
        <authorList>
            <person name="He C.Y."/>
            <person name="Keren R."/>
            <person name="Whittaker M."/>
            <person name="Farag I.F."/>
            <person name="Doudna J."/>
            <person name="Cate J.H.D."/>
            <person name="Banfield J.F."/>
        </authorList>
    </citation>
    <scope>NUCLEOTIDE SEQUENCE</scope>
    <source>
        <strain evidence="4">NC_groundwater_972_Pr1_S-0.2um_49_27</strain>
    </source>
</reference>
<dbReference type="AlphaFoldDB" id="A0A9D6QTH5"/>
<accession>A0A9D6QTH5</accession>
<dbReference type="SUPFAM" id="SSF55785">
    <property type="entry name" value="PYP-like sensor domain (PAS domain)"/>
    <property type="match status" value="1"/>
</dbReference>
<dbReference type="Proteomes" id="UP000808388">
    <property type="component" value="Unassembled WGS sequence"/>
</dbReference>
<protein>
    <submittedName>
        <fullName evidence="4">PAS domain S-box protein</fullName>
    </submittedName>
</protein>
<name>A0A9D6QTH5_9BACT</name>
<dbReference type="Pfam" id="PF13426">
    <property type="entry name" value="PAS_9"/>
    <property type="match status" value="1"/>
</dbReference>
<evidence type="ECO:0000313" key="5">
    <source>
        <dbReference type="Proteomes" id="UP000808388"/>
    </source>
</evidence>
<keyword evidence="2" id="KW-0812">Transmembrane</keyword>
<dbReference type="CDD" id="cd00130">
    <property type="entry name" value="PAS"/>
    <property type="match status" value="1"/>
</dbReference>
<proteinExistence type="predicted"/>
<comment type="caution">
    <text evidence="4">The sequence shown here is derived from an EMBL/GenBank/DDBJ whole genome shotgun (WGS) entry which is preliminary data.</text>
</comment>
<dbReference type="InterPro" id="IPR035965">
    <property type="entry name" value="PAS-like_dom_sf"/>
</dbReference>
<sequence length="480" mass="51740">MRFRTSLTLSVLVTLLVVGLVIASSRAISPILISAERQNLISLFPIVQNVILETNSFPKERMQKIRDITGVDVTLLDESNHIQQTTLDSLRLGTVLYIASGEDTIFDVVAINGVSSFILTAPLKLNGVPLRLVISKKDDLLGPFLDEFLTASVFVVLLGLAGSIAVGVYIASRERSASFALERSYAERMETEVRRTRSSTEAEIGRRIKAGENEKRAFRSALGASDEGIFVIDALGKIIFFNPKMEILSGYEEEGVLNHALSGIIWLTRKGKVDQLTGLIPRVLATGVPEVFPRDTLLKRKDGNYVPVSVKTVPVRDDTRSGITHIVVTVAALPTEPRVVPEEGAREEITLSLPKPLLMPSIETREMVDLRKQQAVPVYAAPAPAMSLLESKPAVHPVSEYEAGALETKTAGETKLEDTSLLTDLEELGQIVKETILPRLVKKEPEAPPAAPPRGASLAAGGPSSATGLAAGGPPANLPV</sequence>
<feature type="region of interest" description="Disordered" evidence="1">
    <location>
        <begin position="440"/>
        <end position="480"/>
    </location>
</feature>
<dbReference type="Gene3D" id="3.30.450.20">
    <property type="entry name" value="PAS domain"/>
    <property type="match status" value="1"/>
</dbReference>
<organism evidence="4 5">
    <name type="scientific">Candidatus Sungiibacteriota bacterium</name>
    <dbReference type="NCBI Taxonomy" id="2750080"/>
    <lineage>
        <taxon>Bacteria</taxon>
        <taxon>Candidatus Sungiibacteriota</taxon>
    </lineage>
</organism>